<feature type="compositionally biased region" description="Acidic residues" evidence="6">
    <location>
        <begin position="105"/>
        <end position="120"/>
    </location>
</feature>
<dbReference type="OrthoDB" id="20886at2759"/>
<evidence type="ECO:0000256" key="5">
    <source>
        <dbReference type="ARBA" id="ARBA00023242"/>
    </source>
</evidence>
<feature type="compositionally biased region" description="Basic and acidic residues" evidence="6">
    <location>
        <begin position="342"/>
        <end position="360"/>
    </location>
</feature>
<dbReference type="GO" id="GO:0005654">
    <property type="term" value="C:nucleoplasm"/>
    <property type="evidence" value="ECO:0007669"/>
    <property type="project" value="UniProtKB-ARBA"/>
</dbReference>
<feature type="compositionally biased region" description="Acidic residues" evidence="6">
    <location>
        <begin position="361"/>
        <end position="370"/>
    </location>
</feature>
<feature type="region of interest" description="Disordered" evidence="6">
    <location>
        <begin position="1"/>
        <end position="415"/>
    </location>
</feature>
<evidence type="ECO:0000256" key="4">
    <source>
        <dbReference type="ARBA" id="ARBA00023163"/>
    </source>
</evidence>
<name>A0A9P6M292_MORAP</name>
<protein>
    <recommendedName>
        <fullName evidence="9">Sds3-like-domain-containing protein</fullName>
    </recommendedName>
</protein>
<dbReference type="GO" id="GO:0010468">
    <property type="term" value="P:regulation of gene expression"/>
    <property type="evidence" value="ECO:0007669"/>
    <property type="project" value="UniProtKB-ARBA"/>
</dbReference>
<dbReference type="Pfam" id="PF08598">
    <property type="entry name" value="Sds3"/>
    <property type="match status" value="1"/>
</dbReference>
<evidence type="ECO:0008006" key="9">
    <source>
        <dbReference type="Google" id="ProtNLM"/>
    </source>
</evidence>
<feature type="compositionally biased region" description="Polar residues" evidence="6">
    <location>
        <begin position="599"/>
        <end position="618"/>
    </location>
</feature>
<feature type="compositionally biased region" description="Acidic residues" evidence="6">
    <location>
        <begin position="209"/>
        <end position="245"/>
    </location>
</feature>
<evidence type="ECO:0000256" key="2">
    <source>
        <dbReference type="ARBA" id="ARBA00022491"/>
    </source>
</evidence>
<keyword evidence="2" id="KW-0678">Repressor</keyword>
<comment type="subcellular location">
    <subcellularLocation>
        <location evidence="1">Nucleus</location>
    </subcellularLocation>
</comment>
<feature type="compositionally biased region" description="Polar residues" evidence="6">
    <location>
        <begin position="246"/>
        <end position="268"/>
    </location>
</feature>
<keyword evidence="5" id="KW-0539">Nucleus</keyword>
<feature type="compositionally biased region" description="Acidic residues" evidence="6">
    <location>
        <begin position="136"/>
        <end position="149"/>
    </location>
</feature>
<reference evidence="7" key="1">
    <citation type="journal article" date="2020" name="Fungal Divers.">
        <title>Resolving the Mortierellaceae phylogeny through synthesis of multi-gene phylogenetics and phylogenomics.</title>
        <authorList>
            <person name="Vandepol N."/>
            <person name="Liber J."/>
            <person name="Desiro A."/>
            <person name="Na H."/>
            <person name="Kennedy M."/>
            <person name="Barry K."/>
            <person name="Grigoriev I.V."/>
            <person name="Miller A.N."/>
            <person name="O'Donnell K."/>
            <person name="Stajich J.E."/>
            <person name="Bonito G."/>
        </authorList>
    </citation>
    <scope>NUCLEOTIDE SEQUENCE</scope>
    <source>
        <strain evidence="7">CK1249</strain>
    </source>
</reference>
<accession>A0A9P6M292</accession>
<keyword evidence="8" id="KW-1185">Reference proteome</keyword>
<dbReference type="SMART" id="SM01401">
    <property type="entry name" value="Sds3"/>
    <property type="match status" value="1"/>
</dbReference>
<keyword evidence="4" id="KW-0804">Transcription</keyword>
<dbReference type="Proteomes" id="UP000738359">
    <property type="component" value="Unassembled WGS sequence"/>
</dbReference>
<evidence type="ECO:0000256" key="1">
    <source>
        <dbReference type="ARBA" id="ARBA00004123"/>
    </source>
</evidence>
<feature type="compositionally biased region" description="Basic and acidic residues" evidence="6">
    <location>
        <begin position="173"/>
        <end position="187"/>
    </location>
</feature>
<organism evidence="7 8">
    <name type="scientific">Mortierella alpina</name>
    <name type="common">Oleaginous fungus</name>
    <name type="synonym">Mortierella renispora</name>
    <dbReference type="NCBI Taxonomy" id="64518"/>
    <lineage>
        <taxon>Eukaryota</taxon>
        <taxon>Fungi</taxon>
        <taxon>Fungi incertae sedis</taxon>
        <taxon>Mucoromycota</taxon>
        <taxon>Mortierellomycotina</taxon>
        <taxon>Mortierellomycetes</taxon>
        <taxon>Mortierellales</taxon>
        <taxon>Mortierellaceae</taxon>
        <taxon>Mortierella</taxon>
    </lineage>
</organism>
<dbReference type="InterPro" id="IPR013907">
    <property type="entry name" value="Sds3"/>
</dbReference>
<evidence type="ECO:0000256" key="6">
    <source>
        <dbReference type="SAM" id="MobiDB-lite"/>
    </source>
</evidence>
<gene>
    <name evidence="7" type="ORF">BGZ70_007311</name>
</gene>
<feature type="compositionally biased region" description="Acidic residues" evidence="6">
    <location>
        <begin position="382"/>
        <end position="410"/>
    </location>
</feature>
<feature type="compositionally biased region" description="Acidic residues" evidence="6">
    <location>
        <begin position="273"/>
        <end position="300"/>
    </location>
</feature>
<feature type="compositionally biased region" description="Polar residues" evidence="6">
    <location>
        <begin position="1"/>
        <end position="17"/>
    </location>
</feature>
<feature type="region of interest" description="Disordered" evidence="6">
    <location>
        <begin position="626"/>
        <end position="645"/>
    </location>
</feature>
<dbReference type="AlphaFoldDB" id="A0A9P6M292"/>
<feature type="region of interest" description="Disordered" evidence="6">
    <location>
        <begin position="595"/>
        <end position="618"/>
    </location>
</feature>
<proteinExistence type="predicted"/>
<feature type="compositionally biased region" description="Basic and acidic residues" evidence="6">
    <location>
        <begin position="77"/>
        <end position="94"/>
    </location>
</feature>
<comment type="caution">
    <text evidence="7">The sequence shown here is derived from an EMBL/GenBank/DDBJ whole genome shotgun (WGS) entry which is preliminary data.</text>
</comment>
<evidence type="ECO:0000313" key="8">
    <source>
        <dbReference type="Proteomes" id="UP000738359"/>
    </source>
</evidence>
<feature type="compositionally biased region" description="Polar residues" evidence="6">
    <location>
        <begin position="43"/>
        <end position="55"/>
    </location>
</feature>
<feature type="compositionally biased region" description="Acidic residues" evidence="6">
    <location>
        <begin position="191"/>
        <end position="200"/>
    </location>
</feature>
<sequence>MMTEATSLRTRKQNTSPVHLKNSEHPPNHTSPLTLTKEKTSPAMASQNSVLSAPTTAMIPPSSEDSARRLVSSGGEDEQRPRRQGGDRYEKVSAEDLNGALLDGALDDVDDEDLDGDTEDGILAQENEGTPADQNQEGEEGELEEDGEEPLERASSQDPAAEEEDSQMESPMEEQREGSPNGEHEGRVVPNEDDEEDEDNATPAGHSEDESELPEDDGLHEEEGDEEDEEDGEEAEDEEEEDDDGQSMTLEVNQSTPSSFPQKPTLNRPQLIAEEEKDSGDDLSDLSEFDDTDDSDDDEDHDGRDTTTATTTRSSRSKVEMAATAGAGAASRPSLGGRKRSLRENSRETKGREEKLKREVEEENDEDYDDPGARHSDKETESEVAEDEDREEDEEAKVEDEDEEAEEEEDLEKKRVHMDAMEALTTIEVDFANLRDKMYEERMLELDKEVEMINAGTHPELSTLMREIKEKQEQRLRVAKAWRTHMGEIAQYEFEVKEYQAHCTYQSKKREYRTDLVQELGRKRRKLILDLNLSSDSRRKDGVVPDKSALVRARKQRRAVANDLRAVKEQHGFPTSKRLPTASNAELAEDFEAMGLPRPTSQPNTSQHGSRSSLGYEQNNVYMPQVASSPRPRSRLNWPGQQEYSPVSGPRTEVEIYVEGSRINIDGIWYKPNDPVAVLDAAIGQYNAKYLHVANDEVGIRQQLACPSPMSFVTIVAQ</sequence>
<evidence type="ECO:0000256" key="3">
    <source>
        <dbReference type="ARBA" id="ARBA00023015"/>
    </source>
</evidence>
<dbReference type="EMBL" id="JAAAHY010000453">
    <property type="protein sequence ID" value="KAF9963601.1"/>
    <property type="molecule type" value="Genomic_DNA"/>
</dbReference>
<feature type="compositionally biased region" description="Basic and acidic residues" evidence="6">
    <location>
        <begin position="371"/>
        <end position="381"/>
    </location>
</feature>
<dbReference type="PANTHER" id="PTHR21964">
    <property type="entry name" value="BREAST CANCER METASTASIS-SUPPRESSOR 1"/>
    <property type="match status" value="1"/>
</dbReference>
<keyword evidence="3" id="KW-0805">Transcription regulation</keyword>
<evidence type="ECO:0000313" key="7">
    <source>
        <dbReference type="EMBL" id="KAF9963601.1"/>
    </source>
</evidence>
<dbReference type="Gene3D" id="1.20.5.1500">
    <property type="match status" value="1"/>
</dbReference>
<feature type="compositionally biased region" description="Low complexity" evidence="6">
    <location>
        <begin position="95"/>
        <end position="104"/>
    </location>
</feature>